<gene>
    <name evidence="2" type="ORF">Pan189_00860</name>
</gene>
<protein>
    <submittedName>
        <fullName evidence="2">Uncharacterized protein</fullName>
    </submittedName>
</protein>
<dbReference type="KEGG" id="svp:Pan189_00860"/>
<dbReference type="OrthoDB" id="296452at2"/>
<dbReference type="RefSeq" id="WP_145362003.1">
    <property type="nucleotide sequence ID" value="NZ_CP036268.1"/>
</dbReference>
<feature type="region of interest" description="Disordered" evidence="1">
    <location>
        <begin position="216"/>
        <end position="243"/>
    </location>
</feature>
<reference evidence="2 3" key="1">
    <citation type="submission" date="2019-02" db="EMBL/GenBank/DDBJ databases">
        <title>Deep-cultivation of Planctomycetes and their phenomic and genomic characterization uncovers novel biology.</title>
        <authorList>
            <person name="Wiegand S."/>
            <person name="Jogler M."/>
            <person name="Boedeker C."/>
            <person name="Pinto D."/>
            <person name="Vollmers J."/>
            <person name="Rivas-Marin E."/>
            <person name="Kohn T."/>
            <person name="Peeters S.H."/>
            <person name="Heuer A."/>
            <person name="Rast P."/>
            <person name="Oberbeckmann S."/>
            <person name="Bunk B."/>
            <person name="Jeske O."/>
            <person name="Meyerdierks A."/>
            <person name="Storesund J.E."/>
            <person name="Kallscheuer N."/>
            <person name="Luecker S."/>
            <person name="Lage O.M."/>
            <person name="Pohl T."/>
            <person name="Merkel B.J."/>
            <person name="Hornburger P."/>
            <person name="Mueller R.-W."/>
            <person name="Bruemmer F."/>
            <person name="Labrenz M."/>
            <person name="Spormann A.M."/>
            <person name="Op den Camp H."/>
            <person name="Overmann J."/>
            <person name="Amann R."/>
            <person name="Jetten M.S.M."/>
            <person name="Mascher T."/>
            <person name="Medema M.H."/>
            <person name="Devos D.P."/>
            <person name="Kaster A.-K."/>
            <person name="Ovreas L."/>
            <person name="Rohde M."/>
            <person name="Galperin M.Y."/>
            <person name="Jogler C."/>
        </authorList>
    </citation>
    <scope>NUCLEOTIDE SEQUENCE [LARGE SCALE GENOMIC DNA]</scope>
    <source>
        <strain evidence="2 3">Pan189</strain>
    </source>
</reference>
<dbReference type="AlphaFoldDB" id="A0A517QVZ0"/>
<evidence type="ECO:0000256" key="1">
    <source>
        <dbReference type="SAM" id="MobiDB-lite"/>
    </source>
</evidence>
<organism evidence="2 3">
    <name type="scientific">Stratiformator vulcanicus</name>
    <dbReference type="NCBI Taxonomy" id="2527980"/>
    <lineage>
        <taxon>Bacteria</taxon>
        <taxon>Pseudomonadati</taxon>
        <taxon>Planctomycetota</taxon>
        <taxon>Planctomycetia</taxon>
        <taxon>Planctomycetales</taxon>
        <taxon>Planctomycetaceae</taxon>
        <taxon>Stratiformator</taxon>
    </lineage>
</organism>
<sequence length="243" mass="27456">MRYTRATLIRKMQEYVGLPGVAMTHLDFRRRMRVGKNTVGRHFPDGGWGELVRTAWLQQLGSSGNTKRGAKKWSRAMLAGRLKKFVEETGNREPSKIEFCSWAGISPETIPRYCPRDGWSGLKRDAGLNSERVTHLTSAFTLKQILDAYGEVREYLGGGRPTTGDLDRHCGVSLPAIYGRFEKIDDLHHNWEHYQKTGEIPDPLLVAPDKPVKPKPSLFDFPPLPPLGPVLPSEVEQWSRPPN</sequence>
<evidence type="ECO:0000313" key="3">
    <source>
        <dbReference type="Proteomes" id="UP000317318"/>
    </source>
</evidence>
<dbReference type="Proteomes" id="UP000317318">
    <property type="component" value="Chromosome"/>
</dbReference>
<keyword evidence="3" id="KW-1185">Reference proteome</keyword>
<accession>A0A517QVZ0</accession>
<dbReference type="EMBL" id="CP036268">
    <property type="protein sequence ID" value="QDT35733.1"/>
    <property type="molecule type" value="Genomic_DNA"/>
</dbReference>
<evidence type="ECO:0000313" key="2">
    <source>
        <dbReference type="EMBL" id="QDT35733.1"/>
    </source>
</evidence>
<name>A0A517QVZ0_9PLAN</name>
<proteinExistence type="predicted"/>